<protein>
    <submittedName>
        <fullName evidence="1">DEP domain containing 1B</fullName>
    </submittedName>
</protein>
<accession>D6RIB0</accession>
<dbReference type="UCSC" id="uc063dwc.1">
    <property type="organism name" value="human"/>
</dbReference>
<reference evidence="1" key="5">
    <citation type="submission" date="2025-09" db="UniProtKB">
        <authorList>
            <consortium name="Ensembl"/>
        </authorList>
    </citation>
    <scope>IDENTIFICATION</scope>
</reference>
<dbReference type="HOGENOM" id="CLU_3425059_0_0_1"/>
<evidence type="ECO:0000313" key="1">
    <source>
        <dbReference type="Ensembl" id="ENSP00000427527.1"/>
    </source>
</evidence>
<gene>
    <name evidence="1" type="primary">DEPDC1B</name>
</gene>
<dbReference type="MassIVE" id="D6RIB0"/>
<dbReference type="Ensembl" id="ENST00000512078.5">
    <property type="protein sequence ID" value="ENSP00000427527.1"/>
    <property type="gene ID" value="ENSG00000035499.14"/>
</dbReference>
<reference evidence="1 2" key="1">
    <citation type="journal article" date="2001" name="Nature">
        <title>Initial sequencing and analysis of the human genome.</title>
        <authorList>
            <consortium name="International Human Genome Sequencing Consortium"/>
            <person name="Lander E.S."/>
            <person name="Linton L.M."/>
            <person name="Birren B."/>
            <person name="Nusbaum C."/>
            <person name="Zody M.C."/>
            <person name="Baldwin J."/>
            <person name="Devon K."/>
            <person name="Dewar K."/>
            <person name="Doyle M."/>
            <person name="FitzHugh W."/>
            <person name="Funke R."/>
            <person name="Gage D."/>
            <person name="Harris K."/>
            <person name="Heaford A."/>
            <person name="Howland J."/>
            <person name="Kann L."/>
            <person name="Lehoczky J."/>
            <person name="LeVine R."/>
            <person name="McEwan P."/>
            <person name="McKernan K."/>
            <person name="Meldrim J."/>
            <person name="Mesirov J.P."/>
            <person name="Miranda C."/>
            <person name="Morris W."/>
            <person name="Naylor J."/>
            <person name="Raymond C."/>
            <person name="Rosetti M."/>
            <person name="Santos R."/>
            <person name="Sheridan A."/>
            <person name="Sougnez C."/>
            <person name="Stange-Thomann N."/>
            <person name="Stojanovic N."/>
            <person name="Subramanian A."/>
            <person name="Wyman D."/>
            <person name="Rogers J."/>
            <person name="Sulston J."/>
            <person name="Ainscough R."/>
            <person name="Beck S."/>
            <person name="Bentley D."/>
            <person name="Burton J."/>
            <person name="Clee C."/>
            <person name="Carter N."/>
            <person name="Coulson A."/>
            <person name="Deadman R."/>
            <person name="Deloukas P."/>
            <person name="Dunham A."/>
            <person name="Dunham I."/>
            <person name="Durbin R."/>
            <person name="French L."/>
            <person name="Grafham D."/>
            <person name="Gregory S."/>
            <person name="Hubbard T."/>
            <person name="Humphray S."/>
            <person name="Hunt A."/>
            <person name="Jones M."/>
            <person name="Lloyd C."/>
            <person name="McMurray A."/>
            <person name="Matthews L."/>
            <person name="Mercer S."/>
            <person name="Milne S."/>
            <person name="Mullikin J.C."/>
            <person name="Mungall A."/>
            <person name="Plumb R."/>
            <person name="Ross M."/>
            <person name="Shownkeen R."/>
            <person name="Sims S."/>
            <person name="Waterston R.H."/>
            <person name="Wilson R.K."/>
            <person name="Hillier L.W."/>
            <person name="McPherson J.D."/>
            <person name="Marra M.A."/>
            <person name="Mardis E.R."/>
            <person name="Fulton L.A."/>
            <person name="Chinwalla A.T."/>
            <person name="Pepin K.H."/>
            <person name="Gish W.R."/>
            <person name="Chissoe S.L."/>
            <person name="Wendl M.C."/>
            <person name="Delehaunty K.D."/>
            <person name="Miner T.L."/>
            <person name="Delehaunty A."/>
            <person name="Kramer J.B."/>
            <person name="Cook L.L."/>
            <person name="Fulton R.S."/>
            <person name="Johnson D.L."/>
            <person name="Minx P.J."/>
            <person name="Clifton S.W."/>
            <person name="Hawkins T."/>
            <person name="Branscomb E."/>
            <person name="Predki P."/>
            <person name="Richardson P."/>
            <person name="Wenning S."/>
            <person name="Slezak T."/>
            <person name="Doggett N."/>
            <person name="Cheng J.F."/>
            <person name="Olsen A."/>
            <person name="Lucas S."/>
            <person name="Elkin C."/>
            <person name="Uberbacher E."/>
            <person name="Frazier M."/>
            <person name="Gibbs R.A."/>
            <person name="Muzny D.M."/>
            <person name="Scherer S.E."/>
            <person name="Bouck J.B."/>
            <person name="Sodergren E.J."/>
            <person name="Worley K.C."/>
            <person name="Rives C.M."/>
            <person name="Gorrell J.H."/>
            <person name="Metzker M.L."/>
            <person name="Naylor S.L."/>
            <person name="Kucherlapati R.S."/>
            <person name="Nelson D.L."/>
            <person name="Weinstock G.M."/>
            <person name="Sakaki Y."/>
            <person name="Fujiyama A."/>
            <person name="Hattori M."/>
            <person name="Yada T."/>
            <person name="Toyoda A."/>
            <person name="Itoh T."/>
            <person name="Kawagoe C."/>
            <person name="Watanabe H."/>
            <person name="Totoki Y."/>
            <person name="Taylor T."/>
            <person name="Weissenbach J."/>
            <person name="Heilig R."/>
            <person name="Saurin W."/>
            <person name="Artiguenave F."/>
            <person name="Brottier P."/>
            <person name="Bruls T."/>
            <person name="Pelletier E."/>
            <person name="Robert C."/>
            <person name="Wincker P."/>
            <person name="Smith D.R."/>
            <person name="Doucette-Stamm L."/>
            <person name="Rubenfield M."/>
            <person name="Weinstock K."/>
            <person name="Lee H.M."/>
            <person name="Dubois J."/>
            <person name="Rosenthal A."/>
            <person name="Platzer M."/>
            <person name="Nyakatura G."/>
            <person name="Taudien S."/>
            <person name="Rump A."/>
            <person name="Yang H."/>
            <person name="Yu J."/>
            <person name="Wang J."/>
            <person name="Huang G."/>
            <person name="Gu J."/>
            <person name="Hood L."/>
            <person name="Rowen L."/>
            <person name="Madan A."/>
            <person name="Qin S."/>
            <person name="Davis R.W."/>
            <person name="Federspiel N.A."/>
            <person name="Abola A.P."/>
            <person name="Proctor M.J."/>
            <person name="Myers R.M."/>
            <person name="Schmutz J."/>
            <person name="Dickson M."/>
            <person name="Grimwood J."/>
            <person name="Cox D.R."/>
            <person name="Olson M.V."/>
            <person name="Kaul R."/>
            <person name="Raymond C."/>
            <person name="Shimizu N."/>
            <person name="Kawasaki K."/>
            <person name="Minoshima S."/>
            <person name="Evans G.A."/>
            <person name="Athanasiou M."/>
            <person name="Schultz R."/>
            <person name="Roe B.A."/>
            <person name="Chen F."/>
            <person name="Pan H."/>
            <person name="Ramser J."/>
            <person name="Lehrach H."/>
            <person name="Reinhardt R."/>
            <person name="McCombie W.R."/>
            <person name="de la Bastide M."/>
            <person name="Dedhia N."/>
            <person name="Blocker H."/>
            <person name="Hornischer K."/>
            <person name="Nordsiek G."/>
            <person name="Agarwala R."/>
            <person name="Aravind L."/>
            <person name="Bailey J.A."/>
            <person name="Bateman A."/>
            <person name="Batzoglou S."/>
            <person name="Birney E."/>
            <person name="Bork P."/>
            <person name="Brown D.G."/>
            <person name="Burge C.B."/>
            <person name="Cerutti L."/>
            <person name="Chen H.C."/>
            <person name="Church D."/>
            <person name="Clamp M."/>
            <person name="Copley R.R."/>
            <person name="Doerks T."/>
            <person name="Eddy S.R."/>
            <person name="Eichler E.E."/>
            <person name="Furey T.S."/>
            <person name="Galagan J."/>
            <person name="Gilbert J.G."/>
            <person name="Harmon C."/>
            <person name="Hayashizaki Y."/>
            <person name="Haussler D."/>
            <person name="Hermjakob H."/>
            <person name="Hokamp K."/>
            <person name="Jang W."/>
            <person name="Johnson L.S."/>
            <person name="Jones T.A."/>
            <person name="Kasif S."/>
            <person name="Kaspryzk A."/>
            <person name="Kennedy S."/>
            <person name="Kent W.J."/>
            <person name="Kitts P."/>
            <person name="Koonin E.V."/>
            <person name="Korf I."/>
            <person name="Kulp D."/>
            <person name="Lancet D."/>
            <person name="Lowe T.M."/>
            <person name="McLysaght A."/>
            <person name="Mikkelsen T."/>
            <person name="Moran J.V."/>
            <person name="Mulder N."/>
            <person name="Pollara V.J."/>
            <person name="Ponting C.P."/>
            <person name="Schuler G."/>
            <person name="Schultz J."/>
            <person name="Slater G."/>
            <person name="Smit A.F."/>
            <person name="Stupka E."/>
            <person name="Szustakowski J."/>
            <person name="Thierry-Mieg D."/>
            <person name="Thierry-Mieg J."/>
            <person name="Wagner L."/>
            <person name="Wallis J."/>
            <person name="Wheeler R."/>
            <person name="Williams A."/>
            <person name="Wolf Y.I."/>
            <person name="Wolfe K.H."/>
            <person name="Yang S.P."/>
            <person name="Yeh R.F."/>
            <person name="Collins F."/>
            <person name="Guyer M.S."/>
            <person name="Peterson J."/>
            <person name="Felsenfeld A."/>
            <person name="Wetterstrand K.A."/>
            <person name="Patrinos A."/>
            <person name="Morgan M.J."/>
            <person name="de Jong P."/>
            <person name="Catanese J.J."/>
            <person name="Osoegawa K."/>
            <person name="Shizuya H."/>
            <person name="Choi S."/>
            <person name="Chen Y.J."/>
        </authorList>
    </citation>
    <scope>NUCLEOTIDE SEQUENCE [LARGE SCALE GENOMIC DNA]</scope>
</reference>
<dbReference type="EMBL" id="AC016591">
    <property type="status" value="NOT_ANNOTATED_CDS"/>
    <property type="molecule type" value="Genomic_DNA"/>
</dbReference>
<evidence type="ECO:0000313" key="2">
    <source>
        <dbReference type="Proteomes" id="UP000005640"/>
    </source>
</evidence>
<reference evidence="1 2" key="2">
    <citation type="journal article" date="2004" name="Nature">
        <title>The DNA sequence and comparative analysis of human chromosome 5.</title>
        <authorList>
            <person name="Schmutz J."/>
            <person name="Martin J."/>
            <person name="Terry A."/>
            <person name="Couronne O."/>
            <person name="Grimwood J."/>
            <person name="Lowry S."/>
            <person name="Gordon L.A."/>
            <person name="Scott D."/>
            <person name="Xie G."/>
            <person name="Huang W."/>
            <person name="Hellsten U."/>
            <person name="Tran-Gyamfi M."/>
            <person name="She X."/>
            <person name="Prabhakar S."/>
            <person name="Aerts A."/>
            <person name="Altherr M."/>
            <person name="Bajorek E."/>
            <person name="Black S."/>
            <person name="Branscomb E."/>
            <person name="Caoile C."/>
            <person name="Challacombe J.F."/>
            <person name="Chan Y.M."/>
            <person name="Denys M."/>
            <person name="Detter J.C."/>
            <person name="Escobar J."/>
            <person name="Flowers D."/>
            <person name="Fotopulos D."/>
            <person name="Glavina T."/>
            <person name="Gomez M."/>
            <person name="Gonzales E."/>
            <person name="Goodstein D."/>
            <person name="Grigoriev I."/>
            <person name="Groza M."/>
            <person name="Hammon N."/>
            <person name="Hawkins T."/>
            <person name="Haydu L."/>
            <person name="Israni S."/>
            <person name="Jett J."/>
            <person name="Kadner K."/>
            <person name="Kimball H."/>
            <person name="Kobayashi A."/>
            <person name="Lopez F."/>
            <person name="Lou Y."/>
            <person name="Martinez D."/>
            <person name="Medina C."/>
            <person name="Morgan J."/>
            <person name="Nandkeshwar R."/>
            <person name="Noonan J.P."/>
            <person name="Pitluck S."/>
            <person name="Pollard M."/>
            <person name="Predki P."/>
            <person name="Priest J."/>
            <person name="Ramirez L."/>
            <person name="Retterer J."/>
            <person name="Rodriguez A."/>
            <person name="Rogers S."/>
            <person name="Salamov A."/>
            <person name="Salazar A."/>
            <person name="Thayer N."/>
            <person name="Tice H."/>
            <person name="Tsai M."/>
            <person name="Ustaszewska A."/>
            <person name="Vo N."/>
            <person name="Wheeler J."/>
            <person name="Wu K."/>
            <person name="Yang J."/>
            <person name="Dickson M."/>
            <person name="Cheng J.F."/>
            <person name="Eichler E.E."/>
            <person name="Olsen A."/>
            <person name="Pennacchio L.A."/>
            <person name="Rokhsar D.S."/>
            <person name="Richardson P."/>
            <person name="Lucas S.M."/>
            <person name="Myers R.M."/>
            <person name="Rubin E.M."/>
        </authorList>
    </citation>
    <scope>NUCLEOTIDE SEQUENCE [LARGE SCALE GENOMIC DNA]</scope>
</reference>
<reference evidence="1" key="4">
    <citation type="submission" date="2025-08" db="UniProtKB">
        <authorList>
            <consortium name="Ensembl"/>
        </authorList>
    </citation>
    <scope>IDENTIFICATION</scope>
</reference>
<dbReference type="EMBL" id="AC109133">
    <property type="status" value="NOT_ANNOTATED_CDS"/>
    <property type="molecule type" value="Genomic_DNA"/>
</dbReference>
<dbReference type="Bgee" id="ENSG00000035499">
    <property type="expression patterns" value="Expressed in secondary oocyte and 125 other cell types or tissues"/>
</dbReference>
<dbReference type="GeneTree" id="ENSGT00950000182976"/>
<sequence>MEHRIVGPGPYRATRLGLILLS</sequence>
<dbReference type="ExpressionAtlas" id="D6RIB0">
    <property type="expression patterns" value="baseline and differential"/>
</dbReference>
<dbReference type="EMBL" id="KF457908">
    <property type="status" value="NOT_ANNOTATED_CDS"/>
    <property type="molecule type" value="Genomic_DNA"/>
</dbReference>
<reference evidence="1 2" key="3">
    <citation type="journal article" date="2004" name="Nature">
        <title>Finishing the euchromatic sequence of the human genome.</title>
        <authorList>
            <consortium name="International Human Genome Sequencing Consortium"/>
        </authorList>
    </citation>
    <scope>NUCLEOTIDE SEQUENCE [LARGE SCALE GENOMIC DNA]</scope>
</reference>
<dbReference type="OrthoDB" id="524326at2759"/>
<dbReference type="Proteomes" id="UP000005640">
    <property type="component" value="Chromosome 5"/>
</dbReference>
<dbReference type="ChiTaRS" id="DEPDC1B">
    <property type="organism name" value="human"/>
</dbReference>
<dbReference type="Ensembl" id="ENST00000512078.5">
    <property type="protein sequence ID" value="ENSP00000427527.1"/>
    <property type="gene ID" value="ENSG00000035499.13"/>
</dbReference>
<dbReference type="HGNC" id="HGNC:24902">
    <property type="gene designation" value="DEPDC1B"/>
</dbReference>
<dbReference type="OpenTargets" id="ENSG00000035499"/>
<dbReference type="AlphaFoldDB" id="D6RIB0"/>
<dbReference type="VEuPathDB" id="HostDB:ENSG00000035499"/>
<name>D6RIB0_HUMAN</name>
<keyword evidence="2" id="KW-1185">Reference proteome</keyword>
<proteinExistence type="predicted"/>
<organism evidence="1 2">
    <name type="scientific">Homo sapiens</name>
    <name type="common">Human</name>
    <dbReference type="NCBI Taxonomy" id="9606"/>
    <lineage>
        <taxon>Eukaryota</taxon>
        <taxon>Metazoa</taxon>
        <taxon>Chordata</taxon>
        <taxon>Craniata</taxon>
        <taxon>Vertebrata</taxon>
        <taxon>Euteleostomi</taxon>
        <taxon>Mammalia</taxon>
        <taxon>Eutheria</taxon>
        <taxon>Euarchontoglires</taxon>
        <taxon>Primates</taxon>
        <taxon>Haplorrhini</taxon>
        <taxon>Catarrhini</taxon>
        <taxon>Hominidae</taxon>
        <taxon>Homo</taxon>
    </lineage>
</organism>